<dbReference type="InterPro" id="IPR014782">
    <property type="entry name" value="Peptidase_M1_dom"/>
</dbReference>
<comment type="similarity">
    <text evidence="3">Belongs to the peptidase M1 family.</text>
</comment>
<evidence type="ECO:0000256" key="13">
    <source>
        <dbReference type="ARBA" id="ARBA00031533"/>
    </source>
</evidence>
<dbReference type="CDD" id="cd09602">
    <property type="entry name" value="M1_APN"/>
    <property type="match status" value="1"/>
</dbReference>
<gene>
    <name evidence="17" type="primary">pepN</name>
    <name evidence="17" type="ORF">HKD39_00885</name>
</gene>
<comment type="caution">
    <text evidence="17">The sequence shown here is derived from an EMBL/GenBank/DDBJ whole genome shotgun (WGS) entry which is preliminary data.</text>
</comment>
<evidence type="ECO:0000256" key="6">
    <source>
        <dbReference type="ARBA" id="ARBA00022438"/>
    </source>
</evidence>
<keyword evidence="9 17" id="KW-0378">Hydrolase</keyword>
<evidence type="ECO:0000259" key="14">
    <source>
        <dbReference type="Pfam" id="PF01433"/>
    </source>
</evidence>
<keyword evidence="6 17" id="KW-0031">Aminopeptidase</keyword>
<dbReference type="GO" id="GO:0016285">
    <property type="term" value="F:alanyl aminopeptidase activity"/>
    <property type="evidence" value="ECO:0007669"/>
    <property type="project" value="UniProtKB-EC"/>
</dbReference>
<evidence type="ECO:0000256" key="12">
    <source>
        <dbReference type="ARBA" id="ARBA00029811"/>
    </source>
</evidence>
<comment type="catalytic activity">
    <reaction evidence="1">
        <text>Release of an N-terminal amino acid, Xaa-|-Yaa- from a peptide, amide or arylamide. Xaa is preferably Ala, but may be most amino acids including Pro (slow action). When a terminal hydrophobic residue is followed by a prolyl residue, the two may be released as an intact Xaa-Pro dipeptide.</text>
        <dbReference type="EC" id="3.4.11.2"/>
    </reaction>
</comment>
<feature type="domain" description="Peptidase M1 membrane alanine aminopeptidase" evidence="14">
    <location>
        <begin position="253"/>
        <end position="462"/>
    </location>
</feature>
<dbReference type="InterPro" id="IPR050344">
    <property type="entry name" value="Peptidase_M1_aminopeptidases"/>
</dbReference>
<evidence type="ECO:0000259" key="15">
    <source>
        <dbReference type="Pfam" id="PF11838"/>
    </source>
</evidence>
<evidence type="ECO:0000256" key="1">
    <source>
        <dbReference type="ARBA" id="ARBA00000098"/>
    </source>
</evidence>
<dbReference type="GO" id="GO:0043171">
    <property type="term" value="P:peptide catabolic process"/>
    <property type="evidence" value="ECO:0007669"/>
    <property type="project" value="TreeGrafter"/>
</dbReference>
<organism evidence="17 18">
    <name type="scientific">Nakamurella aerolata</name>
    <dbReference type="NCBI Taxonomy" id="1656892"/>
    <lineage>
        <taxon>Bacteria</taxon>
        <taxon>Bacillati</taxon>
        <taxon>Actinomycetota</taxon>
        <taxon>Actinomycetes</taxon>
        <taxon>Nakamurellales</taxon>
        <taxon>Nakamurellaceae</taxon>
        <taxon>Nakamurella</taxon>
    </lineage>
</organism>
<dbReference type="AlphaFoldDB" id="A0A849A2J0"/>
<accession>A0A849A2J0</accession>
<dbReference type="GO" id="GO:0016020">
    <property type="term" value="C:membrane"/>
    <property type="evidence" value="ECO:0007669"/>
    <property type="project" value="TreeGrafter"/>
</dbReference>
<dbReference type="SUPFAM" id="SSF55486">
    <property type="entry name" value="Metalloproteases ('zincins'), catalytic domain"/>
    <property type="match status" value="1"/>
</dbReference>
<evidence type="ECO:0000256" key="7">
    <source>
        <dbReference type="ARBA" id="ARBA00022670"/>
    </source>
</evidence>
<keyword evidence="11" id="KW-0482">Metalloprotease</keyword>
<dbReference type="Pfam" id="PF11838">
    <property type="entry name" value="ERAP1_C"/>
    <property type="match status" value="1"/>
</dbReference>
<dbReference type="InterPro" id="IPR027268">
    <property type="entry name" value="Peptidase_M4/M1_CTD_sf"/>
</dbReference>
<evidence type="ECO:0000256" key="10">
    <source>
        <dbReference type="ARBA" id="ARBA00022833"/>
    </source>
</evidence>
<name>A0A849A2J0_9ACTN</name>
<evidence type="ECO:0000256" key="4">
    <source>
        <dbReference type="ARBA" id="ARBA00012564"/>
    </source>
</evidence>
<proteinExistence type="inferred from homology"/>
<dbReference type="PRINTS" id="PR00756">
    <property type="entry name" value="ALADIPTASE"/>
</dbReference>
<dbReference type="SUPFAM" id="SSF63737">
    <property type="entry name" value="Leukotriene A4 hydrolase N-terminal domain"/>
    <property type="match status" value="1"/>
</dbReference>
<dbReference type="Gene3D" id="1.10.390.10">
    <property type="entry name" value="Neutral Protease Domain 2"/>
    <property type="match status" value="1"/>
</dbReference>
<dbReference type="GO" id="GO:0070006">
    <property type="term" value="F:metalloaminopeptidase activity"/>
    <property type="evidence" value="ECO:0007669"/>
    <property type="project" value="TreeGrafter"/>
</dbReference>
<sequence>MSRREAQQRSRSLTLAGYTVELDLAEAAEPGASEYPVRTTVELTSTEPDTFLDFLGGAVLRVSIDGDEQPVRYDGARIQLTGLTPGKPQQVVVDGLARYSRSGEGLHRFVDPVDGNVYLYTHNEPADCRRVFPVFDQPDLKAPFTFRVIAPRDWEVLSNQRSVDLQPAGEDSGGVGDNTGDNAGGAGGAALRVFAPTPPMSSYLTCVAAGPYAGWHDQWFGGTPSGEQLGVPLGLYCRQSLASAFDPETLFTLTKQGLDFFHRVFDVAYPWGKYDQIFVPEYNIGAMENPGLVTYTDEGYVFESAATRAQYAGRANTLLHEMSHMWFGDLVTPRWWDELWLKESFADYMGALASAEATEFTDAWTPFTAGRKGWAYRQDQLPSTHPIAADIPDVEAAKQNFDGITYAKGASVLRQLVAYVGQDAFLAGTADYFRRHAFGNTTIADLIDALERSSGRSLAQWSRLWLQTSGLTTLSAEPDIKDGVLQRLWIDQQPADGVGTAPELPHRLAVGLYRRDASGRLSRAERFELDLTGERTEVPAAAGLPAPELIVVNDDDLSYAKVRLDPESLRTVADSLTAIDSSLTRAGLWASLWNACRDGILPATDYLAIVARQAPTETDSALQSTALGNAWIALNRYLPAAQRPAAAAGLAAASSEQMLAAAPGSDAQLTWARTLGRVTALHPDGAEQLRGWLAGAEPPAGLPLDSRLRWQWWTALAAAGHASVAELDAERDSDRSPAAALRHLEAVSSLPDPQLKHQLWQQLCDDLGQSNDELSARIAGFMAAGHAPLVSGYFQPYLSQLGRQWRRRSQELAQRWVEGLYPRAVSLTDQASAEADPEQHPVVAGTTAWLRDNPDAPGALRRLLIEQLDDTRRALHAQQATAGSAESAP</sequence>
<dbReference type="InterPro" id="IPR042097">
    <property type="entry name" value="Aminopeptidase_N-like_N_sf"/>
</dbReference>
<evidence type="ECO:0000313" key="17">
    <source>
        <dbReference type="EMBL" id="NNG34297.1"/>
    </source>
</evidence>
<dbReference type="GO" id="GO:0006508">
    <property type="term" value="P:proteolysis"/>
    <property type="evidence" value="ECO:0007669"/>
    <property type="project" value="UniProtKB-KW"/>
</dbReference>
<keyword evidence="18" id="KW-1185">Reference proteome</keyword>
<dbReference type="Gene3D" id="2.60.40.1730">
    <property type="entry name" value="tricorn interacting facor f3 domain"/>
    <property type="match status" value="1"/>
</dbReference>
<evidence type="ECO:0000256" key="8">
    <source>
        <dbReference type="ARBA" id="ARBA00022723"/>
    </source>
</evidence>
<reference evidence="17 18" key="1">
    <citation type="submission" date="2020-05" db="EMBL/GenBank/DDBJ databases">
        <title>Nakamurella sp. DB0629 isolated from air conditioner.</title>
        <authorList>
            <person name="Kim D.H."/>
            <person name="Kim D.-U."/>
        </authorList>
    </citation>
    <scope>NUCLEOTIDE SEQUENCE [LARGE SCALE GENOMIC DNA]</scope>
    <source>
        <strain evidence="17 18">DB0629</strain>
    </source>
</reference>
<evidence type="ECO:0000256" key="11">
    <source>
        <dbReference type="ARBA" id="ARBA00023049"/>
    </source>
</evidence>
<dbReference type="Proteomes" id="UP000562984">
    <property type="component" value="Unassembled WGS sequence"/>
</dbReference>
<dbReference type="EC" id="3.4.11.2" evidence="4"/>
<feature type="domain" description="ERAP1-like C-terminal" evidence="15">
    <location>
        <begin position="549"/>
        <end position="873"/>
    </location>
</feature>
<dbReference type="GO" id="GO:0042277">
    <property type="term" value="F:peptide binding"/>
    <property type="evidence" value="ECO:0007669"/>
    <property type="project" value="TreeGrafter"/>
</dbReference>
<evidence type="ECO:0000256" key="9">
    <source>
        <dbReference type="ARBA" id="ARBA00022801"/>
    </source>
</evidence>
<evidence type="ECO:0000313" key="18">
    <source>
        <dbReference type="Proteomes" id="UP000562984"/>
    </source>
</evidence>
<feature type="domain" description="Aminopeptidase N-like N-terminal" evidence="16">
    <location>
        <begin position="115"/>
        <end position="204"/>
    </location>
</feature>
<dbReference type="InterPro" id="IPR024571">
    <property type="entry name" value="ERAP1-like_C_dom"/>
</dbReference>
<keyword evidence="7" id="KW-0645">Protease</keyword>
<dbReference type="Pfam" id="PF17900">
    <property type="entry name" value="Peptidase_M1_N"/>
    <property type="match status" value="1"/>
</dbReference>
<dbReference type="EMBL" id="JABEND010000001">
    <property type="protein sequence ID" value="NNG34297.1"/>
    <property type="molecule type" value="Genomic_DNA"/>
</dbReference>
<comment type="cofactor">
    <cofactor evidence="2">
        <name>Zn(2+)</name>
        <dbReference type="ChEBI" id="CHEBI:29105"/>
    </cofactor>
</comment>
<dbReference type="GO" id="GO:0005737">
    <property type="term" value="C:cytoplasm"/>
    <property type="evidence" value="ECO:0007669"/>
    <property type="project" value="TreeGrafter"/>
</dbReference>
<dbReference type="PANTHER" id="PTHR11533:SF174">
    <property type="entry name" value="PUROMYCIN-SENSITIVE AMINOPEPTIDASE-RELATED"/>
    <property type="match status" value="1"/>
</dbReference>
<dbReference type="GO" id="GO:0005615">
    <property type="term" value="C:extracellular space"/>
    <property type="evidence" value="ECO:0007669"/>
    <property type="project" value="TreeGrafter"/>
</dbReference>
<dbReference type="FunFam" id="1.10.390.10:FF:000004">
    <property type="entry name" value="Aminopeptidase N"/>
    <property type="match status" value="1"/>
</dbReference>
<dbReference type="InterPro" id="IPR001930">
    <property type="entry name" value="Peptidase_M1"/>
</dbReference>
<dbReference type="Pfam" id="PF01433">
    <property type="entry name" value="Peptidase_M1"/>
    <property type="match status" value="1"/>
</dbReference>
<dbReference type="InterPro" id="IPR012778">
    <property type="entry name" value="Pept_M1_aminopeptidase"/>
</dbReference>
<keyword evidence="10" id="KW-0862">Zinc</keyword>
<evidence type="ECO:0000256" key="5">
    <source>
        <dbReference type="ARBA" id="ARBA00015611"/>
    </source>
</evidence>
<dbReference type="PANTHER" id="PTHR11533">
    <property type="entry name" value="PROTEASE M1 ZINC METALLOPROTEASE"/>
    <property type="match status" value="1"/>
</dbReference>
<dbReference type="InterPro" id="IPR045357">
    <property type="entry name" value="Aminopeptidase_N-like_N"/>
</dbReference>
<dbReference type="GO" id="GO:0008270">
    <property type="term" value="F:zinc ion binding"/>
    <property type="evidence" value="ECO:0007669"/>
    <property type="project" value="InterPro"/>
</dbReference>
<evidence type="ECO:0000259" key="16">
    <source>
        <dbReference type="Pfam" id="PF17900"/>
    </source>
</evidence>
<keyword evidence="8" id="KW-0479">Metal-binding</keyword>
<evidence type="ECO:0000256" key="2">
    <source>
        <dbReference type="ARBA" id="ARBA00001947"/>
    </source>
</evidence>
<protein>
    <recommendedName>
        <fullName evidence="5">Aminopeptidase N</fullName>
        <ecNumber evidence="4">3.4.11.2</ecNumber>
    </recommendedName>
    <alternativeName>
        <fullName evidence="12">Alanine aminopeptidase</fullName>
    </alternativeName>
    <alternativeName>
        <fullName evidence="13">Lysyl aminopeptidase</fullName>
    </alternativeName>
</protein>
<dbReference type="NCBIfam" id="TIGR02412">
    <property type="entry name" value="pepN_strep_liv"/>
    <property type="match status" value="1"/>
</dbReference>
<evidence type="ECO:0000256" key="3">
    <source>
        <dbReference type="ARBA" id="ARBA00010136"/>
    </source>
</evidence>